<accession>A0A3B0UEN7</accession>
<reference evidence="1" key="1">
    <citation type="submission" date="2018-06" db="EMBL/GenBank/DDBJ databases">
        <authorList>
            <person name="Zhirakovskaya E."/>
        </authorList>
    </citation>
    <scope>NUCLEOTIDE SEQUENCE</scope>
</reference>
<dbReference type="Gene3D" id="3.60.21.10">
    <property type="match status" value="1"/>
</dbReference>
<dbReference type="EMBL" id="UOET01000310">
    <property type="protein sequence ID" value="VAW29028.1"/>
    <property type="molecule type" value="Genomic_DNA"/>
</dbReference>
<evidence type="ECO:0000313" key="1">
    <source>
        <dbReference type="EMBL" id="VAW29028.1"/>
    </source>
</evidence>
<name>A0A3B0UEN7_9ZZZZ</name>
<dbReference type="InterPro" id="IPR029052">
    <property type="entry name" value="Metallo-depent_PP-like"/>
</dbReference>
<proteinExistence type="predicted"/>
<protein>
    <submittedName>
        <fullName evidence="1">Ser/Thr protein phosphatase family protein</fullName>
    </submittedName>
</protein>
<dbReference type="SUPFAM" id="SSF56300">
    <property type="entry name" value="Metallo-dependent phosphatases"/>
    <property type="match status" value="1"/>
</dbReference>
<organism evidence="1">
    <name type="scientific">hydrothermal vent metagenome</name>
    <dbReference type="NCBI Taxonomy" id="652676"/>
    <lineage>
        <taxon>unclassified sequences</taxon>
        <taxon>metagenomes</taxon>
        <taxon>ecological metagenomes</taxon>
    </lineage>
</organism>
<dbReference type="AlphaFoldDB" id="A0A3B0UEN7"/>
<dbReference type="PANTHER" id="PTHR37844:SF1">
    <property type="entry name" value="CALCINEURIN-LIKE PHOSPHOESTERASE DOMAIN-CONTAINING PROTEIN"/>
    <property type="match status" value="1"/>
</dbReference>
<dbReference type="PANTHER" id="PTHR37844">
    <property type="entry name" value="SER/THR PROTEIN PHOSPHATASE SUPERFAMILY (AFU_ORTHOLOGUE AFUA_1G14840)"/>
    <property type="match status" value="1"/>
</dbReference>
<sequence>MSDFHVIKYDGYRFSAERFNELHDESIKYVELELDKAYSGKTVVVTHHVPTFLNYPEKYKNDILNDAFAVELFDLIEAKGPNYWIYGHNHYNTAAFTVGKTKMLTNQLGYVKYNEYTGFNSTKKIRIV</sequence>
<gene>
    <name evidence="1" type="ORF">MNBD_BACTEROID07-730</name>
</gene>